<name>A0A0F9FF49_9ZZZZ</name>
<accession>A0A0F9FF49</accession>
<dbReference type="EMBL" id="LAZR01021558">
    <property type="protein sequence ID" value="KKL84918.1"/>
    <property type="molecule type" value="Genomic_DNA"/>
</dbReference>
<comment type="caution">
    <text evidence="1">The sequence shown here is derived from an EMBL/GenBank/DDBJ whole genome shotgun (WGS) entry which is preliminary data.</text>
</comment>
<protein>
    <submittedName>
        <fullName evidence="1">Uncharacterized protein</fullName>
    </submittedName>
</protein>
<reference evidence="1" key="1">
    <citation type="journal article" date="2015" name="Nature">
        <title>Complex archaea that bridge the gap between prokaryotes and eukaryotes.</title>
        <authorList>
            <person name="Spang A."/>
            <person name="Saw J.H."/>
            <person name="Jorgensen S.L."/>
            <person name="Zaremba-Niedzwiedzka K."/>
            <person name="Martijn J."/>
            <person name="Lind A.E."/>
            <person name="van Eijk R."/>
            <person name="Schleper C."/>
            <person name="Guy L."/>
            <person name="Ettema T.J."/>
        </authorList>
    </citation>
    <scope>NUCLEOTIDE SEQUENCE</scope>
</reference>
<gene>
    <name evidence="1" type="ORF">LCGC14_1959970</name>
</gene>
<evidence type="ECO:0000313" key="1">
    <source>
        <dbReference type="EMBL" id="KKL84918.1"/>
    </source>
</evidence>
<proteinExistence type="predicted"/>
<feature type="non-terminal residue" evidence="1">
    <location>
        <position position="1"/>
    </location>
</feature>
<organism evidence="1">
    <name type="scientific">marine sediment metagenome</name>
    <dbReference type="NCBI Taxonomy" id="412755"/>
    <lineage>
        <taxon>unclassified sequences</taxon>
        <taxon>metagenomes</taxon>
        <taxon>ecological metagenomes</taxon>
    </lineage>
</organism>
<dbReference type="AlphaFoldDB" id="A0A0F9FF49"/>
<sequence length="180" mass="20408">TIAPQIERLLAARSQEAYDEMERVEKCGHLFANIQPNGCLVCALLADERKPMECGHPKACWVQPEPEREEIFHEVTHDMAMDAGDMSLEGQPMPETIWHEKEPYCSACAEREKVREMCAKYLEKQAAECADFADKETGEVRAAWNRGESWYEDSADAIRQLDLTAPGRKFVLDEEGNETG</sequence>